<dbReference type="InterPro" id="IPR001229">
    <property type="entry name" value="Jacalin-like_lectin_dom"/>
</dbReference>
<protein>
    <recommendedName>
        <fullName evidence="10">Ricin B lectin domain-containing protein</fullName>
    </recommendedName>
</protein>
<feature type="domain" description="Ricin B lectin" evidence="7">
    <location>
        <begin position="8"/>
        <end position="83"/>
    </location>
</feature>
<keyword evidence="4" id="KW-0843">Virulence</keyword>
<evidence type="ECO:0000313" key="8">
    <source>
        <dbReference type="EMBL" id="GGH67837.1"/>
    </source>
</evidence>
<dbReference type="InterPro" id="IPR000772">
    <property type="entry name" value="Ricin_B_lectin"/>
</dbReference>
<dbReference type="Gene3D" id="1.20.190.10">
    <property type="entry name" value="Pesticidal crystal protein, N-terminal domain"/>
    <property type="match status" value="1"/>
</dbReference>
<reference evidence="8" key="1">
    <citation type="journal article" date="2014" name="Int. J. Syst. Evol. Microbiol.">
        <title>Complete genome sequence of Corynebacterium casei LMG S-19264T (=DSM 44701T), isolated from a smear-ripened cheese.</title>
        <authorList>
            <consortium name="US DOE Joint Genome Institute (JGI-PGF)"/>
            <person name="Walter F."/>
            <person name="Albersmeier A."/>
            <person name="Kalinowski J."/>
            <person name="Ruckert C."/>
        </authorList>
    </citation>
    <scope>NUCLEOTIDE SEQUENCE</scope>
    <source>
        <strain evidence="8">CGMCC 1.15290</strain>
    </source>
</reference>
<dbReference type="SUPFAM" id="SSF50370">
    <property type="entry name" value="Ricin B-like lectins"/>
    <property type="match status" value="1"/>
</dbReference>
<dbReference type="Gene3D" id="2.100.10.30">
    <property type="entry name" value="Jacalin-like lectin domain"/>
    <property type="match status" value="1"/>
</dbReference>
<keyword evidence="3" id="KW-0749">Sporulation</keyword>
<accession>A0A917J106</accession>
<keyword evidence="2" id="KW-0800">Toxin</keyword>
<name>A0A917J106_9BACT</name>
<evidence type="ECO:0000256" key="1">
    <source>
        <dbReference type="ARBA" id="ARBA00007819"/>
    </source>
</evidence>
<dbReference type="GO" id="GO:0030435">
    <property type="term" value="P:sporulation resulting in formation of a cellular spore"/>
    <property type="evidence" value="ECO:0007669"/>
    <property type="project" value="UniProtKB-KW"/>
</dbReference>
<proteinExistence type="inferred from homology"/>
<evidence type="ECO:0008006" key="10">
    <source>
        <dbReference type="Google" id="ProtNLM"/>
    </source>
</evidence>
<dbReference type="RefSeq" id="WP_188952288.1">
    <property type="nucleotide sequence ID" value="NZ_BMIB01000002.1"/>
</dbReference>
<keyword evidence="5" id="KW-0175">Coiled coil</keyword>
<comment type="similarity">
    <text evidence="1">Belongs to the delta endotoxin family.</text>
</comment>
<evidence type="ECO:0000256" key="2">
    <source>
        <dbReference type="ARBA" id="ARBA00022656"/>
    </source>
</evidence>
<keyword evidence="9" id="KW-1185">Reference proteome</keyword>
<dbReference type="SUPFAM" id="SSF56849">
    <property type="entry name" value="delta-Endotoxin (insectocide), N-terminal domain"/>
    <property type="match status" value="1"/>
</dbReference>
<reference evidence="8" key="2">
    <citation type="submission" date="2020-09" db="EMBL/GenBank/DDBJ databases">
        <authorList>
            <person name="Sun Q."/>
            <person name="Zhou Y."/>
        </authorList>
    </citation>
    <scope>NUCLEOTIDE SEQUENCE</scope>
    <source>
        <strain evidence="8">CGMCC 1.15290</strain>
    </source>
</reference>
<dbReference type="InterPro" id="IPR035992">
    <property type="entry name" value="Ricin_B-like_lectins"/>
</dbReference>
<dbReference type="SUPFAM" id="SSF51101">
    <property type="entry name" value="Mannose-binding lectins"/>
    <property type="match status" value="1"/>
</dbReference>
<evidence type="ECO:0000313" key="9">
    <source>
        <dbReference type="Proteomes" id="UP000627292"/>
    </source>
</evidence>
<dbReference type="EMBL" id="BMIB01000002">
    <property type="protein sequence ID" value="GGH67837.1"/>
    <property type="molecule type" value="Genomic_DNA"/>
</dbReference>
<evidence type="ECO:0000259" key="7">
    <source>
        <dbReference type="Pfam" id="PF14200"/>
    </source>
</evidence>
<sequence>MAFKPLAGQRYYLLAKHSNKAIGFKTDSLGDKLIQKTLDPTDENQKFSFDAGNNFFWIMPSYRQRYLAVNNKSREDEAAIIQWHFEPNKANHHFHFDQAGDGYYRIRVLHSDKYLDVIYASVDDGAEVKQVRLSGTDNQLFKMVPVIEDSLTPSTATLIENNDGGRSLILKCVGIIPKVGSAAAGIIAFFWTEEDKLAALWDQMKAYVDKRIHEILERKQLNDLRDQIAGLLRNVKDFDAYEKGEEKARKLTETITSAQHNLDMFVGKPNVLPYLVSYGSILLSLKYQLAVEYEDIAGKPSGAADHNTNLKLLKDMIRELSAAVKEAESSLLKNRLDLIKPVNTTLIPMSTGVIKQVEDAFDGWAMAWHYNSATEHIRKEFEALADEAVANRRKQVKNQFETELEVVTAQARLWHNFDPDAKKYVTQTVERTVGAFGGIKQTSAFASPANAVIRSITIYHENNELRGLRLTYQGGLPHTTAGKTSGNFSELILNEKADEYISGTLGYMGFVVESLWLHTNKGNRIGAGTKAGEPAGIEWPDIFPYPTFKEKAHFTGDLADGLNARLVGLSGWHNNLSIEQISFHWKYEY</sequence>
<dbReference type="InterPro" id="IPR036716">
    <property type="entry name" value="Pest_crys_N_sf"/>
</dbReference>
<feature type="domain" description="Ricin B lectin" evidence="7">
    <location>
        <begin position="91"/>
        <end position="148"/>
    </location>
</feature>
<dbReference type="InterPro" id="IPR036404">
    <property type="entry name" value="Jacalin-like_lectin_dom_sf"/>
</dbReference>
<evidence type="ECO:0000256" key="4">
    <source>
        <dbReference type="ARBA" id="ARBA00023026"/>
    </source>
</evidence>
<evidence type="ECO:0000259" key="6">
    <source>
        <dbReference type="Pfam" id="PF01419"/>
    </source>
</evidence>
<dbReference type="Proteomes" id="UP000627292">
    <property type="component" value="Unassembled WGS sequence"/>
</dbReference>
<comment type="caution">
    <text evidence="8">The sequence shown here is derived from an EMBL/GenBank/DDBJ whole genome shotgun (WGS) entry which is preliminary data.</text>
</comment>
<feature type="coiled-coil region" evidence="5">
    <location>
        <begin position="303"/>
        <end position="330"/>
    </location>
</feature>
<feature type="domain" description="Jacalin-type lectin" evidence="6">
    <location>
        <begin position="433"/>
        <end position="534"/>
    </location>
</feature>
<dbReference type="Pfam" id="PF14200">
    <property type="entry name" value="RicinB_lectin_2"/>
    <property type="match status" value="2"/>
</dbReference>
<organism evidence="8 9">
    <name type="scientific">Filimonas zeae</name>
    <dbReference type="NCBI Taxonomy" id="1737353"/>
    <lineage>
        <taxon>Bacteria</taxon>
        <taxon>Pseudomonadati</taxon>
        <taxon>Bacteroidota</taxon>
        <taxon>Chitinophagia</taxon>
        <taxon>Chitinophagales</taxon>
        <taxon>Chitinophagaceae</taxon>
        <taxon>Filimonas</taxon>
    </lineage>
</organism>
<dbReference type="CDD" id="cd00161">
    <property type="entry name" value="beta-trefoil_Ricin-like"/>
    <property type="match status" value="1"/>
</dbReference>
<gene>
    <name evidence="8" type="ORF">GCM10011379_23550</name>
</gene>
<dbReference type="GO" id="GO:0090729">
    <property type="term" value="F:toxin activity"/>
    <property type="evidence" value="ECO:0007669"/>
    <property type="project" value="UniProtKB-KW"/>
</dbReference>
<dbReference type="Pfam" id="PF01419">
    <property type="entry name" value="Jacalin"/>
    <property type="match status" value="1"/>
</dbReference>
<dbReference type="AlphaFoldDB" id="A0A917J106"/>
<dbReference type="Gene3D" id="2.80.10.50">
    <property type="match status" value="2"/>
</dbReference>
<evidence type="ECO:0000256" key="5">
    <source>
        <dbReference type="SAM" id="Coils"/>
    </source>
</evidence>
<evidence type="ECO:0000256" key="3">
    <source>
        <dbReference type="ARBA" id="ARBA00022969"/>
    </source>
</evidence>